<evidence type="ECO:0000313" key="3">
    <source>
        <dbReference type="Proteomes" id="UP001494902"/>
    </source>
</evidence>
<organism evidence="2 3">
    <name type="scientific">Pseudonocardia nematodicida</name>
    <dbReference type="NCBI Taxonomy" id="1206997"/>
    <lineage>
        <taxon>Bacteria</taxon>
        <taxon>Bacillati</taxon>
        <taxon>Actinomycetota</taxon>
        <taxon>Actinomycetes</taxon>
        <taxon>Pseudonocardiales</taxon>
        <taxon>Pseudonocardiaceae</taxon>
        <taxon>Pseudonocardia</taxon>
    </lineage>
</organism>
<dbReference type="EMBL" id="JBEDNQ010000008">
    <property type="protein sequence ID" value="MEQ3552862.1"/>
    <property type="molecule type" value="Genomic_DNA"/>
</dbReference>
<reference evidence="2 3" key="1">
    <citation type="submission" date="2024-03" db="EMBL/GenBank/DDBJ databases">
        <title>Draft genome sequence of Pseudonocardia nematodicida JCM 31783.</title>
        <authorList>
            <person name="Butdee W."/>
            <person name="Duangmal K."/>
        </authorList>
    </citation>
    <scope>NUCLEOTIDE SEQUENCE [LARGE SCALE GENOMIC DNA]</scope>
    <source>
        <strain evidence="2 3">JCM 31783</strain>
    </source>
</reference>
<proteinExistence type="predicted"/>
<protein>
    <submittedName>
        <fullName evidence="2">Uncharacterized protein</fullName>
    </submittedName>
</protein>
<accession>A0ABV1KGY5</accession>
<gene>
    <name evidence="2" type="ORF">WIS52_20535</name>
</gene>
<dbReference type="RefSeq" id="WP_349299927.1">
    <property type="nucleotide sequence ID" value="NZ_JBEDNQ010000008.1"/>
</dbReference>
<name>A0ABV1KGY5_9PSEU</name>
<sequence>MTGDRIDPGASSRVPATHHHGDDEIEGYEAAAGAAPVPDQRREVGGVGIDPLLMREKARHHSEWRATCDELPALSGAPANVLVERLEQDLSAVATAAIHALTAVRESSAFGEGEPTSGDLSEIGDAAGSWLATITSSLRSALVAHMALGVVRPEDRPSQDE</sequence>
<dbReference type="Proteomes" id="UP001494902">
    <property type="component" value="Unassembled WGS sequence"/>
</dbReference>
<keyword evidence="3" id="KW-1185">Reference proteome</keyword>
<evidence type="ECO:0000256" key="1">
    <source>
        <dbReference type="SAM" id="MobiDB-lite"/>
    </source>
</evidence>
<comment type="caution">
    <text evidence="2">The sequence shown here is derived from an EMBL/GenBank/DDBJ whole genome shotgun (WGS) entry which is preliminary data.</text>
</comment>
<evidence type="ECO:0000313" key="2">
    <source>
        <dbReference type="EMBL" id="MEQ3552862.1"/>
    </source>
</evidence>
<feature type="region of interest" description="Disordered" evidence="1">
    <location>
        <begin position="1"/>
        <end position="24"/>
    </location>
</feature>